<evidence type="ECO:0000256" key="1">
    <source>
        <dbReference type="SAM" id="MobiDB-lite"/>
    </source>
</evidence>
<evidence type="ECO:0000313" key="3">
    <source>
        <dbReference type="Proteomes" id="UP000663827"/>
    </source>
</evidence>
<feature type="compositionally biased region" description="Polar residues" evidence="1">
    <location>
        <begin position="53"/>
        <end position="73"/>
    </location>
</feature>
<feature type="region of interest" description="Disordered" evidence="1">
    <location>
        <begin position="1"/>
        <end position="89"/>
    </location>
</feature>
<accession>A0A8H3HWS1</accession>
<name>A0A8H3HWS1_9AGAM</name>
<comment type="caution">
    <text evidence="2">The sequence shown here is derived from an EMBL/GenBank/DDBJ whole genome shotgun (WGS) entry which is preliminary data.</text>
</comment>
<sequence length="328" mass="36020">MSSEESFTHVSPPPSSSGHRSIATQNPGSPSRAPNPHDVKYVRVGRGIVPVSTYENKTSRGRATSVTLATNSAHDTEGEMGPGGTPKQKWYKQAFSRPRYLSFQGSLSRRNTSSTSSSEIPPTIREAEPPIISVTPTRLDVNEPGRKLRKSRSRSPLPPVQPINRPNLASTPPPRTTQSIYVQSSDTYDEEGQLLLDLYGVNENPPAPPPATEQIQPTPEPEPEPEPILVPPPVRRLPPVPVLNVVPPHDSQDSFAYVFGPNNRTPYTNHRGPAAPPPYIARQSAVMDQFKLPPELVIPPEQKREVALPTVAPLSIRRKERKQGGTRR</sequence>
<feature type="compositionally biased region" description="Low complexity" evidence="1">
    <location>
        <begin position="106"/>
        <end position="118"/>
    </location>
</feature>
<gene>
    <name evidence="2" type="ORF">RDB_LOCUS109753</name>
</gene>
<dbReference type="EMBL" id="CAJNJQ010002388">
    <property type="protein sequence ID" value="CAE7174123.1"/>
    <property type="molecule type" value="Genomic_DNA"/>
</dbReference>
<proteinExistence type="predicted"/>
<dbReference type="AlphaFoldDB" id="A0A8H3HWS1"/>
<reference evidence="2" key="1">
    <citation type="submission" date="2021-01" db="EMBL/GenBank/DDBJ databases">
        <authorList>
            <person name="Kaushik A."/>
        </authorList>
    </citation>
    <scope>NUCLEOTIDE SEQUENCE</scope>
    <source>
        <strain evidence="2">AG5</strain>
    </source>
</reference>
<feature type="compositionally biased region" description="Polar residues" evidence="1">
    <location>
        <begin position="16"/>
        <end position="29"/>
    </location>
</feature>
<evidence type="ECO:0000313" key="2">
    <source>
        <dbReference type="EMBL" id="CAE7174123.1"/>
    </source>
</evidence>
<feature type="region of interest" description="Disordered" evidence="1">
    <location>
        <begin position="102"/>
        <end position="233"/>
    </location>
</feature>
<protein>
    <submittedName>
        <fullName evidence="2">Uncharacterized protein</fullName>
    </submittedName>
</protein>
<organism evidence="2 3">
    <name type="scientific">Rhizoctonia solani</name>
    <dbReference type="NCBI Taxonomy" id="456999"/>
    <lineage>
        <taxon>Eukaryota</taxon>
        <taxon>Fungi</taxon>
        <taxon>Dikarya</taxon>
        <taxon>Basidiomycota</taxon>
        <taxon>Agaricomycotina</taxon>
        <taxon>Agaricomycetes</taxon>
        <taxon>Cantharellales</taxon>
        <taxon>Ceratobasidiaceae</taxon>
        <taxon>Rhizoctonia</taxon>
    </lineage>
</organism>
<feature type="compositionally biased region" description="Polar residues" evidence="1">
    <location>
        <begin position="176"/>
        <end position="186"/>
    </location>
</feature>
<dbReference type="Proteomes" id="UP000663827">
    <property type="component" value="Unassembled WGS sequence"/>
</dbReference>